<dbReference type="HOGENOM" id="CLU_813289_0_0_6"/>
<dbReference type="PATRIC" id="fig|1445510.3.peg.4024"/>
<name>A0A0C5VMY5_9GAMM</name>
<accession>A0A0C5VMY5</accession>
<dbReference type="EMBL" id="CP007142">
    <property type="protein sequence ID" value="AJQ96087.1"/>
    <property type="molecule type" value="Genomic_DNA"/>
</dbReference>
<proteinExistence type="predicted"/>
<evidence type="ECO:0000313" key="2">
    <source>
        <dbReference type="Proteomes" id="UP000032266"/>
    </source>
</evidence>
<dbReference type="STRING" id="1445510.YC6258_04051"/>
<dbReference type="AlphaFoldDB" id="A0A0C5VMY5"/>
<dbReference type="InterPro" id="IPR016035">
    <property type="entry name" value="Acyl_Trfase/lysoPLipase"/>
</dbReference>
<reference evidence="1 2" key="1">
    <citation type="submission" date="2014-01" db="EMBL/GenBank/DDBJ databases">
        <title>Full genme sequencing of cellulolytic bacterium Gynuella sunshinyii YC6258T gen. nov., sp. nov.</title>
        <authorList>
            <person name="Khan H."/>
            <person name="Chung E.J."/>
            <person name="Chung Y.R."/>
        </authorList>
    </citation>
    <scope>NUCLEOTIDE SEQUENCE [LARGE SCALE GENOMIC DNA]</scope>
    <source>
        <strain evidence="1 2">YC6258</strain>
    </source>
</reference>
<gene>
    <name evidence="1" type="ORF">YC6258_04051</name>
</gene>
<evidence type="ECO:0000313" key="1">
    <source>
        <dbReference type="EMBL" id="AJQ96087.1"/>
    </source>
</evidence>
<sequence length="363" mass="40973">MARSLQILAGKRAFKHLKEHGLQAQDVKIILGASGGPKWFVLSRLDQYLNSEFLSQADQSIQLVGSSIGAWRMACYAESDPQSAIQRLEQGYLHQRYPRKASGAVVSANAQTMLDEFLPDSEINFVLKNTNRHLNIVTTRCHGWLEQEYKPKQLAGFMGSAVANAVSRKMLNRFFERVVFSQHMSDSPYRTLNGVPGRLSSLSQQNLKTALLASGSIPVVLEGVQDISGAPSGTYRDGGLVDYHFDLPFSVENGIILYPHFAPLLKPGWFDKSLRWRGVNARNYQDVVLLAPTPEFIQHLPYGKIPDRGDFKKIPDNVREQYWKDAIKQGQRLADDLHELLNSDRLIVEMKELIPSRLRSLKR</sequence>
<protein>
    <recommendedName>
        <fullName evidence="3">Esterase of the alpha-beta hydrolase superfamily</fullName>
    </recommendedName>
</protein>
<dbReference type="KEGG" id="gsn:YC6258_04051"/>
<dbReference type="OrthoDB" id="8586159at2"/>
<keyword evidence="2" id="KW-1185">Reference proteome</keyword>
<dbReference type="RefSeq" id="WP_044618186.1">
    <property type="nucleotide sequence ID" value="NZ_CP007142.1"/>
</dbReference>
<dbReference type="SUPFAM" id="SSF52151">
    <property type="entry name" value="FabD/lysophospholipase-like"/>
    <property type="match status" value="1"/>
</dbReference>
<dbReference type="Proteomes" id="UP000032266">
    <property type="component" value="Chromosome"/>
</dbReference>
<evidence type="ECO:0008006" key="3">
    <source>
        <dbReference type="Google" id="ProtNLM"/>
    </source>
</evidence>
<organism evidence="1 2">
    <name type="scientific">Gynuella sunshinyii YC6258</name>
    <dbReference type="NCBI Taxonomy" id="1445510"/>
    <lineage>
        <taxon>Bacteria</taxon>
        <taxon>Pseudomonadati</taxon>
        <taxon>Pseudomonadota</taxon>
        <taxon>Gammaproteobacteria</taxon>
        <taxon>Oceanospirillales</taxon>
        <taxon>Saccharospirillaceae</taxon>
        <taxon>Gynuella</taxon>
    </lineage>
</organism>